<keyword evidence="1" id="KW-0472">Membrane</keyword>
<dbReference type="EMBL" id="JAGSOG010000023">
    <property type="protein sequence ID" value="MBR7833154.1"/>
    <property type="molecule type" value="Genomic_DNA"/>
</dbReference>
<comment type="caution">
    <text evidence="2">The sequence shown here is derived from an EMBL/GenBank/DDBJ whole genome shotgun (WGS) entry which is preliminary data.</text>
</comment>
<organism evidence="2 3">
    <name type="scientific">Actinospica durhamensis</name>
    <dbReference type="NCBI Taxonomy" id="1508375"/>
    <lineage>
        <taxon>Bacteria</taxon>
        <taxon>Bacillati</taxon>
        <taxon>Actinomycetota</taxon>
        <taxon>Actinomycetes</taxon>
        <taxon>Catenulisporales</taxon>
        <taxon>Actinospicaceae</taxon>
        <taxon>Actinospica</taxon>
    </lineage>
</organism>
<evidence type="ECO:0000256" key="1">
    <source>
        <dbReference type="SAM" id="Phobius"/>
    </source>
</evidence>
<dbReference type="InterPro" id="IPR025699">
    <property type="entry name" value="ABC2_memb-like"/>
</dbReference>
<name>A0A941EQ85_9ACTN</name>
<sequence>MKPIVRVTLLDLRTITPYGRQALVIAVLVMAITADRPQVVLPALILLAASVTAGYPFQISEKADLETLYAVLPLTRSSLLLGHYLSALATFAVYAVLGSLEAVICAHLRHVSFSGHEFAAALALSWALFALNIAVKFPLFIRFGYSQVGMLGTTIPIALVAVIASRAHLSVPSAAWLDLLAAGGLVLFGGSIAVTVAVDPRRLRRPGLAVRY</sequence>
<keyword evidence="1" id="KW-1133">Transmembrane helix</keyword>
<feature type="transmembrane region" description="Helical" evidence="1">
    <location>
        <begin position="39"/>
        <end position="57"/>
    </location>
</feature>
<gene>
    <name evidence="2" type="ORF">KDL01_07755</name>
</gene>
<accession>A0A941EQ85</accession>
<dbReference type="Proteomes" id="UP000675781">
    <property type="component" value="Unassembled WGS sequence"/>
</dbReference>
<evidence type="ECO:0000313" key="3">
    <source>
        <dbReference type="Proteomes" id="UP000675781"/>
    </source>
</evidence>
<feature type="transmembrane region" description="Helical" evidence="1">
    <location>
        <begin position="12"/>
        <end position="33"/>
    </location>
</feature>
<feature type="transmembrane region" description="Helical" evidence="1">
    <location>
        <begin position="118"/>
        <end position="141"/>
    </location>
</feature>
<proteinExistence type="predicted"/>
<dbReference type="AlphaFoldDB" id="A0A941EQ85"/>
<feature type="transmembrane region" description="Helical" evidence="1">
    <location>
        <begin position="78"/>
        <end position="98"/>
    </location>
</feature>
<dbReference type="RefSeq" id="WP_212527679.1">
    <property type="nucleotide sequence ID" value="NZ_JAGSOG010000023.1"/>
</dbReference>
<reference evidence="2" key="1">
    <citation type="submission" date="2021-04" db="EMBL/GenBank/DDBJ databases">
        <title>Genome based classification of Actinospica acidithermotolerans sp. nov., an actinobacterium isolated from an Indonesian hot spring.</title>
        <authorList>
            <person name="Kusuma A.B."/>
            <person name="Putra K.E."/>
            <person name="Nafisah S."/>
            <person name="Loh J."/>
            <person name="Nouioui I."/>
            <person name="Goodfellow M."/>
        </authorList>
    </citation>
    <scope>NUCLEOTIDE SEQUENCE</scope>
    <source>
        <strain evidence="2">CSCA 57</strain>
    </source>
</reference>
<feature type="transmembrane region" description="Helical" evidence="1">
    <location>
        <begin position="175"/>
        <end position="198"/>
    </location>
</feature>
<feature type="transmembrane region" description="Helical" evidence="1">
    <location>
        <begin position="148"/>
        <end position="169"/>
    </location>
</feature>
<keyword evidence="1" id="KW-0812">Transmembrane</keyword>
<evidence type="ECO:0000313" key="2">
    <source>
        <dbReference type="EMBL" id="MBR7833154.1"/>
    </source>
</evidence>
<keyword evidence="3" id="KW-1185">Reference proteome</keyword>
<dbReference type="Pfam" id="PF13346">
    <property type="entry name" value="ABC2_membrane_5"/>
    <property type="match status" value="1"/>
</dbReference>
<protein>
    <submittedName>
        <fullName evidence="2">ABC-2 transporter permease</fullName>
    </submittedName>
</protein>